<protein>
    <submittedName>
        <fullName evidence="2">Uncharacterized protein</fullName>
    </submittedName>
</protein>
<feature type="transmembrane region" description="Helical" evidence="1">
    <location>
        <begin position="46"/>
        <end position="72"/>
    </location>
</feature>
<accession>A0A6C0IM43</accession>
<evidence type="ECO:0000256" key="1">
    <source>
        <dbReference type="SAM" id="Phobius"/>
    </source>
</evidence>
<reference evidence="2" key="1">
    <citation type="journal article" date="2020" name="Nature">
        <title>Giant virus diversity and host interactions through global metagenomics.</title>
        <authorList>
            <person name="Schulz F."/>
            <person name="Roux S."/>
            <person name="Paez-Espino D."/>
            <person name="Jungbluth S."/>
            <person name="Walsh D.A."/>
            <person name="Denef V.J."/>
            <person name="McMahon K.D."/>
            <person name="Konstantinidis K.T."/>
            <person name="Eloe-Fadrosh E.A."/>
            <person name="Kyrpides N.C."/>
            <person name="Woyke T."/>
        </authorList>
    </citation>
    <scope>NUCLEOTIDE SEQUENCE</scope>
    <source>
        <strain evidence="2">GVMAG-M-3300024252-29</strain>
    </source>
</reference>
<dbReference type="EMBL" id="MN740209">
    <property type="protein sequence ID" value="QHT93660.1"/>
    <property type="molecule type" value="Genomic_DNA"/>
</dbReference>
<keyword evidence="1" id="KW-0472">Membrane</keyword>
<keyword evidence="1" id="KW-0812">Transmembrane</keyword>
<dbReference type="AlphaFoldDB" id="A0A6C0IM43"/>
<evidence type="ECO:0000313" key="2">
    <source>
        <dbReference type="EMBL" id="QHT93660.1"/>
    </source>
</evidence>
<organism evidence="2">
    <name type="scientific">viral metagenome</name>
    <dbReference type="NCBI Taxonomy" id="1070528"/>
    <lineage>
        <taxon>unclassified sequences</taxon>
        <taxon>metagenomes</taxon>
        <taxon>organismal metagenomes</taxon>
    </lineage>
</organism>
<name>A0A6C0IM43_9ZZZZ</name>
<sequence length="84" mass="9651">MVKLSDKNSAIIQECIDLLKRDDLKYQLKLFLEPIITMVFNVLNPYIYVLLGVTVIIMLLLIAILVIVVIMLRDKKQDLLSGTF</sequence>
<proteinExistence type="predicted"/>
<keyword evidence="1" id="KW-1133">Transmembrane helix</keyword>